<dbReference type="AlphaFoldDB" id="A0A937CT34"/>
<gene>
    <name evidence="1" type="ORF">JJ685_08800</name>
</gene>
<reference evidence="1 2" key="1">
    <citation type="journal article" date="2017" name="Int. J. Syst. Evol. Microbiol.">
        <title>Ramlibacter monticola sp. nov., isolated from forest soil.</title>
        <authorList>
            <person name="Chaudhary D.K."/>
            <person name="Kim J."/>
        </authorList>
    </citation>
    <scope>NUCLEOTIDE SEQUENCE [LARGE SCALE GENOMIC DNA]</scope>
    <source>
        <strain evidence="1 2">KACC 19175</strain>
    </source>
</reference>
<keyword evidence="2" id="KW-1185">Reference proteome</keyword>
<dbReference type="EMBL" id="JAEQNE010000002">
    <property type="protein sequence ID" value="MBL0391234.1"/>
    <property type="molecule type" value="Genomic_DNA"/>
</dbReference>
<protein>
    <submittedName>
        <fullName evidence="1">Uncharacterized protein</fullName>
    </submittedName>
</protein>
<dbReference type="InterPro" id="IPR043733">
    <property type="entry name" value="DUF5677"/>
</dbReference>
<comment type="caution">
    <text evidence="1">The sequence shown here is derived from an EMBL/GenBank/DDBJ whole genome shotgun (WGS) entry which is preliminary data.</text>
</comment>
<sequence length="269" mass="29451">MTMLSQIPADGFLAELSLDDQAILRGDSRGEMFAFCEGLNRYGIQLLAELHARRSERLELYGVLFYLKALNSFQGALLLLSRGMSVESEILSRTALECAIVLGAIAADPSYIDTLEAAHRVHEQKQARAIRDLLRGDTAGSFGPEIAKAIDEAASLRARDEHAVAAAAVKAGLRAEYEIFYRGASGAAAHATVGAVSQLLRAQGGVLRIHIGPDYDKVPRAFAVLAISLPASLRFVGRIFRREDALQAGEDFQNRWNEIIRPFDEQARR</sequence>
<evidence type="ECO:0000313" key="2">
    <source>
        <dbReference type="Proteomes" id="UP000599109"/>
    </source>
</evidence>
<dbReference type="Pfam" id="PF18928">
    <property type="entry name" value="DUF5677"/>
    <property type="match status" value="1"/>
</dbReference>
<name>A0A937CT34_9BURK</name>
<organism evidence="1 2">
    <name type="scientific">Ramlibacter monticola</name>
    <dbReference type="NCBI Taxonomy" id="1926872"/>
    <lineage>
        <taxon>Bacteria</taxon>
        <taxon>Pseudomonadati</taxon>
        <taxon>Pseudomonadota</taxon>
        <taxon>Betaproteobacteria</taxon>
        <taxon>Burkholderiales</taxon>
        <taxon>Comamonadaceae</taxon>
        <taxon>Ramlibacter</taxon>
    </lineage>
</organism>
<dbReference type="Proteomes" id="UP000599109">
    <property type="component" value="Unassembled WGS sequence"/>
</dbReference>
<proteinExistence type="predicted"/>
<evidence type="ECO:0000313" key="1">
    <source>
        <dbReference type="EMBL" id="MBL0391234.1"/>
    </source>
</evidence>
<accession>A0A937CT34</accession>